<protein>
    <submittedName>
        <fullName evidence="8">Sugar ABC transporter permease</fullName>
    </submittedName>
</protein>
<comment type="caution">
    <text evidence="8">The sequence shown here is derived from an EMBL/GenBank/DDBJ whole genome shotgun (WGS) entry which is preliminary data.</text>
</comment>
<accession>A0ABW3MC70</accession>
<name>A0ABW3MC70_9PSEU</name>
<dbReference type="Gene3D" id="1.10.3720.10">
    <property type="entry name" value="MetI-like"/>
    <property type="match status" value="1"/>
</dbReference>
<keyword evidence="4 7" id="KW-0812">Transmembrane</keyword>
<dbReference type="EMBL" id="JBHTIS010001214">
    <property type="protein sequence ID" value="MFD1047712.1"/>
    <property type="molecule type" value="Genomic_DNA"/>
</dbReference>
<evidence type="ECO:0000256" key="3">
    <source>
        <dbReference type="ARBA" id="ARBA00022475"/>
    </source>
</evidence>
<evidence type="ECO:0000256" key="1">
    <source>
        <dbReference type="ARBA" id="ARBA00004651"/>
    </source>
</evidence>
<feature type="transmembrane region" description="Helical" evidence="7">
    <location>
        <begin position="39"/>
        <end position="60"/>
    </location>
</feature>
<feature type="non-terminal residue" evidence="8">
    <location>
        <position position="1"/>
    </location>
</feature>
<evidence type="ECO:0000256" key="5">
    <source>
        <dbReference type="ARBA" id="ARBA00022989"/>
    </source>
</evidence>
<evidence type="ECO:0000313" key="8">
    <source>
        <dbReference type="EMBL" id="MFD1047712.1"/>
    </source>
</evidence>
<proteinExistence type="predicted"/>
<dbReference type="PANTHER" id="PTHR43227">
    <property type="entry name" value="BLL4140 PROTEIN"/>
    <property type="match status" value="1"/>
</dbReference>
<comment type="subcellular location">
    <subcellularLocation>
        <location evidence="1">Cell membrane</location>
        <topology evidence="1">Multi-pass membrane protein</topology>
    </subcellularLocation>
</comment>
<keyword evidence="6 7" id="KW-0472">Membrane</keyword>
<keyword evidence="5 7" id="KW-1133">Transmembrane helix</keyword>
<evidence type="ECO:0000256" key="6">
    <source>
        <dbReference type="ARBA" id="ARBA00023136"/>
    </source>
</evidence>
<gene>
    <name evidence="8" type="ORF">ACFQ1S_20325</name>
</gene>
<evidence type="ECO:0000313" key="9">
    <source>
        <dbReference type="Proteomes" id="UP001597045"/>
    </source>
</evidence>
<evidence type="ECO:0000256" key="2">
    <source>
        <dbReference type="ARBA" id="ARBA00022448"/>
    </source>
</evidence>
<keyword evidence="3" id="KW-1003">Cell membrane</keyword>
<reference evidence="9" key="1">
    <citation type="journal article" date="2019" name="Int. J. Syst. Evol. Microbiol.">
        <title>The Global Catalogue of Microorganisms (GCM) 10K type strain sequencing project: providing services to taxonomists for standard genome sequencing and annotation.</title>
        <authorList>
            <consortium name="The Broad Institute Genomics Platform"/>
            <consortium name="The Broad Institute Genome Sequencing Center for Infectious Disease"/>
            <person name="Wu L."/>
            <person name="Ma J."/>
        </authorList>
    </citation>
    <scope>NUCLEOTIDE SEQUENCE [LARGE SCALE GENOMIC DNA]</scope>
    <source>
        <strain evidence="9">JCM 31486</strain>
    </source>
</reference>
<evidence type="ECO:0000256" key="7">
    <source>
        <dbReference type="SAM" id="Phobius"/>
    </source>
</evidence>
<dbReference type="PANTHER" id="PTHR43227:SF11">
    <property type="entry name" value="BLL4140 PROTEIN"/>
    <property type="match status" value="1"/>
</dbReference>
<keyword evidence="2" id="KW-0813">Transport</keyword>
<dbReference type="InterPro" id="IPR035906">
    <property type="entry name" value="MetI-like_sf"/>
</dbReference>
<organism evidence="8 9">
    <name type="scientific">Kibdelosporangium lantanae</name>
    <dbReference type="NCBI Taxonomy" id="1497396"/>
    <lineage>
        <taxon>Bacteria</taxon>
        <taxon>Bacillati</taxon>
        <taxon>Actinomycetota</taxon>
        <taxon>Actinomycetes</taxon>
        <taxon>Pseudonocardiales</taxon>
        <taxon>Pseudonocardiaceae</taxon>
        <taxon>Kibdelosporangium</taxon>
    </lineage>
</organism>
<evidence type="ECO:0000256" key="4">
    <source>
        <dbReference type="ARBA" id="ARBA00022692"/>
    </source>
</evidence>
<sequence length="69" mass="7209">AALRTFDLVYMMTPLGGPGGSTTVPAYEIYQRAFHSGQVGSAAAIGVTITVLAFAVTYVITRIAGRETT</sequence>
<keyword evidence="9" id="KW-1185">Reference proteome</keyword>
<dbReference type="Proteomes" id="UP001597045">
    <property type="component" value="Unassembled WGS sequence"/>
</dbReference>
<dbReference type="SUPFAM" id="SSF161098">
    <property type="entry name" value="MetI-like"/>
    <property type="match status" value="1"/>
</dbReference>
<dbReference type="InterPro" id="IPR050809">
    <property type="entry name" value="UgpAE/MalFG_permease"/>
</dbReference>